<sequence>MELCDRPSIGHRPQASQPDPTPAGQPSPWYMLHQDQSWEAASVQERAPERC</sequence>
<evidence type="ECO:0000313" key="3">
    <source>
        <dbReference type="Proteomes" id="UP001056890"/>
    </source>
</evidence>
<evidence type="ECO:0000256" key="1">
    <source>
        <dbReference type="SAM" id="MobiDB-lite"/>
    </source>
</evidence>
<dbReference type="Proteomes" id="UP001056890">
    <property type="component" value="Chromosome"/>
</dbReference>
<proteinExistence type="predicted"/>
<protein>
    <submittedName>
        <fullName evidence="2">Uncharacterized protein</fullName>
    </submittedName>
</protein>
<dbReference type="EMBL" id="CP099717">
    <property type="protein sequence ID" value="USV57871.1"/>
    <property type="molecule type" value="Genomic_DNA"/>
</dbReference>
<accession>A0AAE9MHV6</accession>
<dbReference type="AlphaFoldDB" id="A0AAE9MHV6"/>
<organism evidence="2 3">
    <name type="scientific">Aeromonas encheleia</name>
    <dbReference type="NCBI Taxonomy" id="73010"/>
    <lineage>
        <taxon>Bacteria</taxon>
        <taxon>Pseudomonadati</taxon>
        <taxon>Pseudomonadota</taxon>
        <taxon>Gammaproteobacteria</taxon>
        <taxon>Aeromonadales</taxon>
        <taxon>Aeromonadaceae</taxon>
        <taxon>Aeromonas</taxon>
    </lineage>
</organism>
<gene>
    <name evidence="2" type="ORF">NHF51_01330</name>
</gene>
<keyword evidence="3" id="KW-1185">Reference proteome</keyword>
<reference evidence="2" key="1">
    <citation type="submission" date="2022-06" db="EMBL/GenBank/DDBJ databases">
        <title>Complete Genome of Aeromonas sp. Strain SOD01 Isolated from an Urban Freshwater Stream.</title>
        <authorList>
            <person name="Williams L.E."/>
            <person name="Brysgel T."/>
            <person name="Capestro E.M."/>
            <person name="Foltz G.V."/>
            <person name="Gardner A.E."/>
            <person name="Ingrassia J."/>
            <person name="Peterson E."/>
            <person name="Arruda J."/>
            <person name="Flaherty I."/>
            <person name="Hunt M."/>
            <person name="Pappas G."/>
            <person name="Ramsaran S."/>
            <person name="Rocha M."/>
        </authorList>
    </citation>
    <scope>NUCLEOTIDE SEQUENCE</scope>
    <source>
        <strain evidence="2">SOD01</strain>
    </source>
</reference>
<feature type="region of interest" description="Disordered" evidence="1">
    <location>
        <begin position="1"/>
        <end position="51"/>
    </location>
</feature>
<evidence type="ECO:0000313" key="2">
    <source>
        <dbReference type="EMBL" id="USV57871.1"/>
    </source>
</evidence>
<name>A0AAE9MHV6_9GAMM</name>
<dbReference type="RefSeq" id="WP_252995430.1">
    <property type="nucleotide sequence ID" value="NZ_CP099717.1"/>
</dbReference>